<accession>A0AAV5RMA4</accession>
<sequence>MRIRVPIAVAFVISCFGSTWLGLKSQAPIGGSLDKFVHFVVFFLMTILFYWMLDLPRKKLLKLTLAVCVIGASILSEIIQKVLGASDRQFDMNDIFANILGSLAASGLSYWYHGRQLERRRQARYDRLQSEVAAGTEETEAELELNTVAPEPAA</sequence>
<keyword evidence="2" id="KW-0472">Membrane</keyword>
<keyword evidence="2" id="KW-1133">Transmembrane helix</keyword>
<feature type="transmembrane region" description="Helical" evidence="2">
    <location>
        <begin position="95"/>
        <end position="112"/>
    </location>
</feature>
<evidence type="ECO:0000313" key="4">
    <source>
        <dbReference type="EMBL" id="GMM52649.1"/>
    </source>
</evidence>
<dbReference type="NCBIfam" id="NF037970">
    <property type="entry name" value="vanZ_1"/>
    <property type="match status" value="1"/>
</dbReference>
<dbReference type="EMBL" id="BTGC01000008">
    <property type="protein sequence ID" value="GMM52649.1"/>
    <property type="molecule type" value="Genomic_DNA"/>
</dbReference>
<dbReference type="Proteomes" id="UP001362899">
    <property type="component" value="Unassembled WGS sequence"/>
</dbReference>
<feature type="domain" description="VanZ-like" evidence="3">
    <location>
        <begin position="29"/>
        <end position="110"/>
    </location>
</feature>
<dbReference type="Pfam" id="PF04892">
    <property type="entry name" value="VanZ"/>
    <property type="match status" value="1"/>
</dbReference>
<dbReference type="AlphaFoldDB" id="A0AAV5RMA4"/>
<dbReference type="InterPro" id="IPR006976">
    <property type="entry name" value="VanZ-like"/>
</dbReference>
<dbReference type="PANTHER" id="PTHR28008:SF1">
    <property type="entry name" value="DOMAIN PROTEIN, PUTATIVE (AFU_ORTHOLOGUE AFUA_3G10980)-RELATED"/>
    <property type="match status" value="1"/>
</dbReference>
<dbReference type="PROSITE" id="PS51257">
    <property type="entry name" value="PROKAR_LIPOPROTEIN"/>
    <property type="match status" value="1"/>
</dbReference>
<feature type="compositionally biased region" description="Low complexity" evidence="1">
    <location>
        <begin position="144"/>
        <end position="154"/>
    </location>
</feature>
<feature type="transmembrane region" description="Helical" evidence="2">
    <location>
        <begin position="7"/>
        <end position="23"/>
    </location>
</feature>
<evidence type="ECO:0000256" key="2">
    <source>
        <dbReference type="SAM" id="Phobius"/>
    </source>
</evidence>
<feature type="region of interest" description="Disordered" evidence="1">
    <location>
        <begin position="133"/>
        <end position="154"/>
    </location>
</feature>
<feature type="transmembrane region" description="Helical" evidence="2">
    <location>
        <begin position="35"/>
        <end position="53"/>
    </location>
</feature>
<organism evidence="4 5">
    <name type="scientific">Starmerella bacillaris</name>
    <name type="common">Yeast</name>
    <name type="synonym">Candida zemplinina</name>
    <dbReference type="NCBI Taxonomy" id="1247836"/>
    <lineage>
        <taxon>Eukaryota</taxon>
        <taxon>Fungi</taxon>
        <taxon>Dikarya</taxon>
        <taxon>Ascomycota</taxon>
        <taxon>Saccharomycotina</taxon>
        <taxon>Dipodascomycetes</taxon>
        <taxon>Dipodascales</taxon>
        <taxon>Trichomonascaceae</taxon>
        <taxon>Starmerella</taxon>
    </lineage>
</organism>
<gene>
    <name evidence="4" type="ORF">DASB73_036120</name>
</gene>
<evidence type="ECO:0000313" key="5">
    <source>
        <dbReference type="Proteomes" id="UP001362899"/>
    </source>
</evidence>
<proteinExistence type="predicted"/>
<feature type="transmembrane region" description="Helical" evidence="2">
    <location>
        <begin position="60"/>
        <end position="83"/>
    </location>
</feature>
<comment type="caution">
    <text evidence="4">The sequence shown here is derived from an EMBL/GenBank/DDBJ whole genome shotgun (WGS) entry which is preliminary data.</text>
</comment>
<evidence type="ECO:0000259" key="3">
    <source>
        <dbReference type="Pfam" id="PF04892"/>
    </source>
</evidence>
<protein>
    <recommendedName>
        <fullName evidence="3">VanZ-like domain-containing protein</fullName>
    </recommendedName>
</protein>
<keyword evidence="5" id="KW-1185">Reference proteome</keyword>
<evidence type="ECO:0000256" key="1">
    <source>
        <dbReference type="SAM" id="MobiDB-lite"/>
    </source>
</evidence>
<name>A0AAV5RMA4_STABA</name>
<keyword evidence="2" id="KW-0812">Transmembrane</keyword>
<dbReference type="PANTHER" id="PTHR28008">
    <property type="entry name" value="DOMAIN PROTEIN, PUTATIVE (AFU_ORTHOLOGUE AFUA_3G10980)-RELATED"/>
    <property type="match status" value="1"/>
</dbReference>
<reference evidence="4 5" key="1">
    <citation type="journal article" date="2023" name="Elife">
        <title>Identification of key yeast species and microbe-microbe interactions impacting larval growth of Drosophila in the wild.</title>
        <authorList>
            <person name="Mure A."/>
            <person name="Sugiura Y."/>
            <person name="Maeda R."/>
            <person name="Honda K."/>
            <person name="Sakurai N."/>
            <person name="Takahashi Y."/>
            <person name="Watada M."/>
            <person name="Katoh T."/>
            <person name="Gotoh A."/>
            <person name="Gotoh Y."/>
            <person name="Taniguchi I."/>
            <person name="Nakamura K."/>
            <person name="Hayashi T."/>
            <person name="Katayama T."/>
            <person name="Uemura T."/>
            <person name="Hattori Y."/>
        </authorList>
    </citation>
    <scope>NUCLEOTIDE SEQUENCE [LARGE SCALE GENOMIC DNA]</scope>
    <source>
        <strain evidence="4 5">SB-73</strain>
    </source>
</reference>